<gene>
    <name evidence="7" type="primary">Slc22a23</name>
    <name evidence="7" type="ORF">FJT64_013765</name>
</gene>
<keyword evidence="4 6" id="KW-0472">Membrane</keyword>
<dbReference type="EMBL" id="VIIS01002160">
    <property type="protein sequence ID" value="KAF0287839.1"/>
    <property type="molecule type" value="Genomic_DNA"/>
</dbReference>
<dbReference type="PANTHER" id="PTHR24064">
    <property type="entry name" value="SOLUTE CARRIER FAMILY 22 MEMBER"/>
    <property type="match status" value="1"/>
</dbReference>
<evidence type="ECO:0000256" key="5">
    <source>
        <dbReference type="SAM" id="MobiDB-lite"/>
    </source>
</evidence>
<evidence type="ECO:0000313" key="8">
    <source>
        <dbReference type="Proteomes" id="UP000440578"/>
    </source>
</evidence>
<dbReference type="InterPro" id="IPR005828">
    <property type="entry name" value="MFS_sugar_transport-like"/>
</dbReference>
<organism evidence="7 8">
    <name type="scientific">Amphibalanus amphitrite</name>
    <name type="common">Striped barnacle</name>
    <name type="synonym">Balanus amphitrite</name>
    <dbReference type="NCBI Taxonomy" id="1232801"/>
    <lineage>
        <taxon>Eukaryota</taxon>
        <taxon>Metazoa</taxon>
        <taxon>Ecdysozoa</taxon>
        <taxon>Arthropoda</taxon>
        <taxon>Crustacea</taxon>
        <taxon>Multicrustacea</taxon>
        <taxon>Cirripedia</taxon>
        <taxon>Thoracica</taxon>
        <taxon>Thoracicalcarea</taxon>
        <taxon>Balanomorpha</taxon>
        <taxon>Balanoidea</taxon>
        <taxon>Balanidae</taxon>
        <taxon>Amphibalaninae</taxon>
        <taxon>Amphibalanus</taxon>
    </lineage>
</organism>
<proteinExistence type="predicted"/>
<evidence type="ECO:0000256" key="3">
    <source>
        <dbReference type="ARBA" id="ARBA00022989"/>
    </source>
</evidence>
<evidence type="ECO:0000256" key="1">
    <source>
        <dbReference type="ARBA" id="ARBA00004141"/>
    </source>
</evidence>
<evidence type="ECO:0000313" key="7">
    <source>
        <dbReference type="EMBL" id="KAF0287839.1"/>
    </source>
</evidence>
<keyword evidence="3 6" id="KW-1133">Transmembrane helix</keyword>
<dbReference type="InterPro" id="IPR036259">
    <property type="entry name" value="MFS_trans_sf"/>
</dbReference>
<dbReference type="Gene3D" id="1.20.1250.20">
    <property type="entry name" value="MFS general substrate transporter like domains"/>
    <property type="match status" value="1"/>
</dbReference>
<dbReference type="AlphaFoldDB" id="A0A6A4V3Y3"/>
<comment type="subcellular location">
    <subcellularLocation>
        <location evidence="1">Membrane</location>
        <topology evidence="1">Multi-pass membrane protein</topology>
    </subcellularLocation>
</comment>
<protein>
    <submittedName>
        <fullName evidence="7">Solute carrier family 22 member 23</fullName>
    </submittedName>
</protein>
<dbReference type="GO" id="GO:0022857">
    <property type="term" value="F:transmembrane transporter activity"/>
    <property type="evidence" value="ECO:0007669"/>
    <property type="project" value="InterPro"/>
</dbReference>
<evidence type="ECO:0000256" key="2">
    <source>
        <dbReference type="ARBA" id="ARBA00022692"/>
    </source>
</evidence>
<dbReference type="SUPFAM" id="SSF103473">
    <property type="entry name" value="MFS general substrate transporter"/>
    <property type="match status" value="1"/>
</dbReference>
<feature type="transmembrane region" description="Helical" evidence="6">
    <location>
        <begin position="17"/>
        <end position="34"/>
    </location>
</feature>
<evidence type="ECO:0000256" key="4">
    <source>
        <dbReference type="ARBA" id="ARBA00023136"/>
    </source>
</evidence>
<dbReference type="Pfam" id="PF00083">
    <property type="entry name" value="Sugar_tr"/>
    <property type="match status" value="1"/>
</dbReference>
<feature type="transmembrane region" description="Helical" evidence="6">
    <location>
        <begin position="46"/>
        <end position="63"/>
    </location>
</feature>
<keyword evidence="2 6" id="KW-0812">Transmembrane</keyword>
<dbReference type="OrthoDB" id="6884957at2759"/>
<sequence length="144" mass="16205">MCIVTNNWVCEDAWRPFVIHAVFWVGNIFGSWVWGTISDKLGRRPATLASFVLYSVFGAMTLLQPSSMAALATIRFLVGTAHHTISHLPYMLGKSPTCPTCLTSRSGESHRQWQQRDIGAHLKHLAQRHPHAEQQAGRPETEQR</sequence>
<name>A0A6A4V3Y3_AMPAM</name>
<dbReference type="GO" id="GO:0016020">
    <property type="term" value="C:membrane"/>
    <property type="evidence" value="ECO:0007669"/>
    <property type="project" value="UniProtKB-SubCell"/>
</dbReference>
<keyword evidence="8" id="KW-1185">Reference proteome</keyword>
<feature type="region of interest" description="Disordered" evidence="5">
    <location>
        <begin position="125"/>
        <end position="144"/>
    </location>
</feature>
<accession>A0A6A4V3Y3</accession>
<comment type="caution">
    <text evidence="7">The sequence shown here is derived from an EMBL/GenBank/DDBJ whole genome shotgun (WGS) entry which is preliminary data.</text>
</comment>
<dbReference type="Proteomes" id="UP000440578">
    <property type="component" value="Unassembled WGS sequence"/>
</dbReference>
<evidence type="ECO:0000256" key="6">
    <source>
        <dbReference type="SAM" id="Phobius"/>
    </source>
</evidence>
<reference evidence="7 8" key="1">
    <citation type="submission" date="2019-07" db="EMBL/GenBank/DDBJ databases">
        <title>Draft genome assembly of a fouling barnacle, Amphibalanus amphitrite (Darwin, 1854): The first reference genome for Thecostraca.</title>
        <authorList>
            <person name="Kim W."/>
        </authorList>
    </citation>
    <scope>NUCLEOTIDE SEQUENCE [LARGE SCALE GENOMIC DNA]</scope>
    <source>
        <strain evidence="7">SNU_AA5</strain>
        <tissue evidence="7">Soma without cirri and trophi</tissue>
    </source>
</reference>